<proteinExistence type="predicted"/>
<accession>A0A6C0J210</accession>
<organism evidence="1">
    <name type="scientific">viral metagenome</name>
    <dbReference type="NCBI Taxonomy" id="1070528"/>
    <lineage>
        <taxon>unclassified sequences</taxon>
        <taxon>metagenomes</taxon>
        <taxon>organismal metagenomes</taxon>
    </lineage>
</organism>
<dbReference type="EMBL" id="MN740283">
    <property type="protein sequence ID" value="QHT97683.1"/>
    <property type="molecule type" value="Genomic_DNA"/>
</dbReference>
<name>A0A6C0J210_9ZZZZ</name>
<sequence>MSSIRTKMSDRMKRRQPLPCRLVQFGTDKIKS</sequence>
<protein>
    <submittedName>
        <fullName evidence="1">Uncharacterized protein</fullName>
    </submittedName>
</protein>
<evidence type="ECO:0000313" key="1">
    <source>
        <dbReference type="EMBL" id="QHT97683.1"/>
    </source>
</evidence>
<dbReference type="AlphaFoldDB" id="A0A6C0J210"/>
<reference evidence="1" key="1">
    <citation type="journal article" date="2020" name="Nature">
        <title>Giant virus diversity and host interactions through global metagenomics.</title>
        <authorList>
            <person name="Schulz F."/>
            <person name="Roux S."/>
            <person name="Paez-Espino D."/>
            <person name="Jungbluth S."/>
            <person name="Walsh D.A."/>
            <person name="Denef V.J."/>
            <person name="McMahon K.D."/>
            <person name="Konstantinidis K.T."/>
            <person name="Eloe-Fadrosh E.A."/>
            <person name="Kyrpides N.C."/>
            <person name="Woyke T."/>
        </authorList>
    </citation>
    <scope>NUCLEOTIDE SEQUENCE</scope>
    <source>
        <strain evidence="1">GVMAG-M-3300025572-1</strain>
    </source>
</reference>